<organism evidence="2 3">
    <name type="scientific">Calocera viscosa (strain TUFC12733)</name>
    <dbReference type="NCBI Taxonomy" id="1330018"/>
    <lineage>
        <taxon>Eukaryota</taxon>
        <taxon>Fungi</taxon>
        <taxon>Dikarya</taxon>
        <taxon>Basidiomycota</taxon>
        <taxon>Agaricomycotina</taxon>
        <taxon>Dacrymycetes</taxon>
        <taxon>Dacrymycetales</taxon>
        <taxon>Dacrymycetaceae</taxon>
        <taxon>Calocera</taxon>
    </lineage>
</organism>
<evidence type="ECO:0000313" key="2">
    <source>
        <dbReference type="EMBL" id="KZO96467.1"/>
    </source>
</evidence>
<keyword evidence="3" id="KW-1185">Reference proteome</keyword>
<evidence type="ECO:0000256" key="1">
    <source>
        <dbReference type="SAM" id="MobiDB-lite"/>
    </source>
</evidence>
<accession>A0A167M923</accession>
<proteinExistence type="predicted"/>
<feature type="region of interest" description="Disordered" evidence="1">
    <location>
        <begin position="1"/>
        <end position="21"/>
    </location>
</feature>
<dbReference type="Proteomes" id="UP000076738">
    <property type="component" value="Unassembled WGS sequence"/>
</dbReference>
<reference evidence="2 3" key="1">
    <citation type="journal article" date="2016" name="Mol. Biol. Evol.">
        <title>Comparative Genomics of Early-Diverging Mushroom-Forming Fungi Provides Insights into the Origins of Lignocellulose Decay Capabilities.</title>
        <authorList>
            <person name="Nagy L.G."/>
            <person name="Riley R."/>
            <person name="Tritt A."/>
            <person name="Adam C."/>
            <person name="Daum C."/>
            <person name="Floudas D."/>
            <person name="Sun H."/>
            <person name="Yadav J.S."/>
            <person name="Pangilinan J."/>
            <person name="Larsson K.H."/>
            <person name="Matsuura K."/>
            <person name="Barry K."/>
            <person name="Labutti K."/>
            <person name="Kuo R."/>
            <person name="Ohm R.A."/>
            <person name="Bhattacharya S.S."/>
            <person name="Shirouzu T."/>
            <person name="Yoshinaga Y."/>
            <person name="Martin F.M."/>
            <person name="Grigoriev I.V."/>
            <person name="Hibbett D.S."/>
        </authorList>
    </citation>
    <scope>NUCLEOTIDE SEQUENCE [LARGE SCALE GENOMIC DNA]</scope>
    <source>
        <strain evidence="2 3">TUFC12733</strain>
    </source>
</reference>
<dbReference type="AlphaFoldDB" id="A0A167M923"/>
<sequence>MALSKHRTRDPPTFHQKRSVARNHTKTDPFALYFTRSVPWKPGFLCRGTLNHPTQYGVSYHQRKANLSTKTGNLLAAVRIGSLDGVNGRKLLRHMGSIRVEGPELQTTQPEHKFVAWWRKAICLLWTKGYLDCEHTLDFGRVERELVEIASEREVALFSGSQEQEAVAVCDSQLFL</sequence>
<protein>
    <submittedName>
        <fullName evidence="2">Uncharacterized protein</fullName>
    </submittedName>
</protein>
<gene>
    <name evidence="2" type="ORF">CALVIDRAFT_598402</name>
</gene>
<evidence type="ECO:0000313" key="3">
    <source>
        <dbReference type="Proteomes" id="UP000076738"/>
    </source>
</evidence>
<dbReference type="EMBL" id="KV417284">
    <property type="protein sequence ID" value="KZO96467.1"/>
    <property type="molecule type" value="Genomic_DNA"/>
</dbReference>
<name>A0A167M923_CALVF</name>